<dbReference type="Gene3D" id="3.30.200.20">
    <property type="entry name" value="Phosphorylase Kinase, domain 1"/>
    <property type="match status" value="1"/>
</dbReference>
<comment type="catalytic activity">
    <reaction evidence="1">
        <text>S-ubiquitinyl-[E2 ubiquitin-conjugating enzyme]-L-cysteine + [acceptor protein]-L-lysine = [E2 ubiquitin-conjugating enzyme]-L-cysteine + N(6)-ubiquitinyl-[acceptor protein]-L-lysine.</text>
        <dbReference type="EC" id="2.3.2.27"/>
    </reaction>
</comment>
<evidence type="ECO:0000256" key="3">
    <source>
        <dbReference type="ARBA" id="ARBA00022786"/>
    </source>
</evidence>
<feature type="binding site" evidence="4">
    <location>
        <position position="349"/>
    </location>
    <ligand>
        <name>ATP</name>
        <dbReference type="ChEBI" id="CHEBI:30616"/>
    </ligand>
</feature>
<dbReference type="SUPFAM" id="SSF52402">
    <property type="entry name" value="Adenine nucleotide alpha hydrolases-like"/>
    <property type="match status" value="1"/>
</dbReference>
<reference evidence="6" key="1">
    <citation type="submission" date="2021-01" db="UniProtKB">
        <authorList>
            <consortium name="EnsemblPlants"/>
        </authorList>
    </citation>
    <scope>IDENTIFICATION</scope>
</reference>
<keyword evidence="3" id="KW-0833">Ubl conjugation pathway</keyword>
<dbReference type="InterPro" id="IPR017441">
    <property type="entry name" value="Protein_kinase_ATP_BS"/>
</dbReference>
<dbReference type="PANTHER" id="PTHR45647">
    <property type="entry name" value="OS02G0152300 PROTEIN"/>
    <property type="match status" value="1"/>
</dbReference>
<dbReference type="InterPro" id="IPR051348">
    <property type="entry name" value="U-box_ubiquitin_ligases"/>
</dbReference>
<dbReference type="InterPro" id="IPR000719">
    <property type="entry name" value="Prot_kinase_dom"/>
</dbReference>
<dbReference type="InterPro" id="IPR014729">
    <property type="entry name" value="Rossmann-like_a/b/a_fold"/>
</dbReference>
<protein>
    <recommendedName>
        <fullName evidence="2">RING-type E3 ubiquitin transferase</fullName>
        <ecNumber evidence="2">2.3.2.27</ecNumber>
    </recommendedName>
</protein>
<dbReference type="Proteomes" id="UP000594263">
    <property type="component" value="Unplaced"/>
</dbReference>
<dbReference type="GO" id="GO:0061630">
    <property type="term" value="F:ubiquitin protein ligase activity"/>
    <property type="evidence" value="ECO:0007669"/>
    <property type="project" value="UniProtKB-EC"/>
</dbReference>
<dbReference type="PROSITE" id="PS50011">
    <property type="entry name" value="PROTEIN_KINASE_DOM"/>
    <property type="match status" value="1"/>
</dbReference>
<dbReference type="Pfam" id="PF07714">
    <property type="entry name" value="PK_Tyr_Ser-Thr"/>
    <property type="match status" value="1"/>
</dbReference>
<organism evidence="6 7">
    <name type="scientific">Kalanchoe fedtschenkoi</name>
    <name type="common">Lavender scallops</name>
    <name type="synonym">South American air plant</name>
    <dbReference type="NCBI Taxonomy" id="63787"/>
    <lineage>
        <taxon>Eukaryota</taxon>
        <taxon>Viridiplantae</taxon>
        <taxon>Streptophyta</taxon>
        <taxon>Embryophyta</taxon>
        <taxon>Tracheophyta</taxon>
        <taxon>Spermatophyta</taxon>
        <taxon>Magnoliopsida</taxon>
        <taxon>eudicotyledons</taxon>
        <taxon>Gunneridae</taxon>
        <taxon>Pentapetalae</taxon>
        <taxon>Saxifragales</taxon>
        <taxon>Crassulaceae</taxon>
        <taxon>Kalanchoe</taxon>
    </lineage>
</organism>
<name>A0A7N0VKB2_KALFE</name>
<sequence>MESPKPVGEDAVVAIAVNKGVFSRTAVKWAAENLLEGGRSVKLVHVRRRALPFKNTVRQARHIKGSGGRDLHDDLRHGYKELLEMRARENLHPLQSYFKKKKIQSDLVILEDNDTVGAIADFVLAHHVDVLVMGAGSQKLLKKLKGTNVASRVSKKAPYFCTVYIIAKGILQSERSASSTVEPLSGNIVKIVEYESSYPEMKNSGHTTYSGSSVSSGTGQLGRDLDTKFEVRELCDSSSSGDSADSSGCSLGSFETSYPLSNGSNWSVGSSVSSPLDSVRDSMVISLGTNEAEAQKLASPAKRFQGYRAYSTSEIADATNLFSQSQMIGRGSYGRVYACLLDHTPVAVKVLDPHVANQDKLIFQRVAETLAATRHPNVVLLLGACPEQSCLVYEYMENGSLEDCLYCNGNALALPWQVRFRMVADIGSALVSLHHTKPEPIVHRGLTSRNILLDGSYAAKLSDVGLRTVLNPSAAYQVTQKSLSQSERASFIDPECRESGALDPASDVYSFGVVMLQMLTARSPVGLIGQVKTAINERTLVSILDPAINTMPVGAALSFAKLALQCSEPKPSDRPDLALYVLPELNKLKRRAQAS</sequence>
<dbReference type="SUPFAM" id="SSF56112">
    <property type="entry name" value="Protein kinase-like (PK-like)"/>
    <property type="match status" value="1"/>
</dbReference>
<dbReference type="EC" id="2.3.2.27" evidence="2"/>
<dbReference type="AlphaFoldDB" id="A0A7N0VKB2"/>
<dbReference type="Gramene" id="Kaladp0995s0003.1.v1.1">
    <property type="protein sequence ID" value="Kaladp0995s0003.1.v1.1"/>
    <property type="gene ID" value="Kaladp0995s0003.v1.1"/>
</dbReference>
<accession>A0A7N0VKB2</accession>
<keyword evidence="4" id="KW-0547">Nucleotide-binding</keyword>
<dbReference type="PROSITE" id="PS00107">
    <property type="entry name" value="PROTEIN_KINASE_ATP"/>
    <property type="match status" value="1"/>
</dbReference>
<keyword evidence="7" id="KW-1185">Reference proteome</keyword>
<dbReference type="GO" id="GO:0004672">
    <property type="term" value="F:protein kinase activity"/>
    <property type="evidence" value="ECO:0007669"/>
    <property type="project" value="InterPro"/>
</dbReference>
<evidence type="ECO:0000256" key="4">
    <source>
        <dbReference type="PROSITE-ProRule" id="PRU10141"/>
    </source>
</evidence>
<dbReference type="GO" id="GO:0005524">
    <property type="term" value="F:ATP binding"/>
    <property type="evidence" value="ECO:0007669"/>
    <property type="project" value="UniProtKB-UniRule"/>
</dbReference>
<evidence type="ECO:0000313" key="7">
    <source>
        <dbReference type="Proteomes" id="UP000594263"/>
    </source>
</evidence>
<evidence type="ECO:0000256" key="2">
    <source>
        <dbReference type="ARBA" id="ARBA00012483"/>
    </source>
</evidence>
<dbReference type="EnsemblPlants" id="Kaladp0995s0003.1.v1.1">
    <property type="protein sequence ID" value="Kaladp0995s0003.1.v1.1"/>
    <property type="gene ID" value="Kaladp0995s0003.v1.1"/>
</dbReference>
<dbReference type="InterPro" id="IPR011009">
    <property type="entry name" value="Kinase-like_dom_sf"/>
</dbReference>
<dbReference type="Gene3D" id="3.40.50.620">
    <property type="entry name" value="HUPs"/>
    <property type="match status" value="1"/>
</dbReference>
<proteinExistence type="predicted"/>
<feature type="domain" description="Protein kinase" evidence="5">
    <location>
        <begin position="322"/>
        <end position="585"/>
    </location>
</feature>
<evidence type="ECO:0000313" key="6">
    <source>
        <dbReference type="EnsemblPlants" id="Kaladp0995s0003.1.v1.1"/>
    </source>
</evidence>
<dbReference type="PANTHER" id="PTHR45647:SF139">
    <property type="entry name" value="OS02G0152300 PROTEIN"/>
    <property type="match status" value="1"/>
</dbReference>
<evidence type="ECO:0000259" key="5">
    <source>
        <dbReference type="PROSITE" id="PS50011"/>
    </source>
</evidence>
<keyword evidence="4" id="KW-0067">ATP-binding</keyword>
<evidence type="ECO:0000256" key="1">
    <source>
        <dbReference type="ARBA" id="ARBA00000900"/>
    </source>
</evidence>
<dbReference type="Gene3D" id="1.10.510.10">
    <property type="entry name" value="Transferase(Phosphotransferase) domain 1"/>
    <property type="match status" value="1"/>
</dbReference>
<dbReference type="InterPro" id="IPR001245">
    <property type="entry name" value="Ser-Thr/Tyr_kinase_cat_dom"/>
</dbReference>